<keyword evidence="3" id="KW-1185">Reference proteome</keyword>
<comment type="caution">
    <text evidence="2">The sequence shown here is derived from an EMBL/GenBank/DDBJ whole genome shotgun (WGS) entry which is preliminary data.</text>
</comment>
<feature type="domain" description="Aminoglycoside phosphotransferase" evidence="1">
    <location>
        <begin position="114"/>
        <end position="270"/>
    </location>
</feature>
<name>A0ABS5G7A9_9BRAD</name>
<dbReference type="InterPro" id="IPR002575">
    <property type="entry name" value="Aminoglycoside_PTrfase"/>
</dbReference>
<evidence type="ECO:0000313" key="2">
    <source>
        <dbReference type="EMBL" id="MBR1137207.1"/>
    </source>
</evidence>
<dbReference type="InterPro" id="IPR011009">
    <property type="entry name" value="Kinase-like_dom_sf"/>
</dbReference>
<dbReference type="RefSeq" id="WP_172239997.1">
    <property type="nucleotide sequence ID" value="NZ_JABFDP010000024.1"/>
</dbReference>
<organism evidence="2 3">
    <name type="scientific">Bradyrhizobium denitrificans</name>
    <dbReference type="NCBI Taxonomy" id="2734912"/>
    <lineage>
        <taxon>Bacteria</taxon>
        <taxon>Pseudomonadati</taxon>
        <taxon>Pseudomonadota</taxon>
        <taxon>Alphaproteobacteria</taxon>
        <taxon>Hyphomicrobiales</taxon>
        <taxon>Nitrobacteraceae</taxon>
        <taxon>Bradyrhizobium</taxon>
    </lineage>
</organism>
<dbReference type="InterPro" id="IPR052732">
    <property type="entry name" value="Cell-binding_unc_protein"/>
</dbReference>
<protein>
    <submittedName>
        <fullName evidence="2">AAA family ATPase</fullName>
    </submittedName>
</protein>
<evidence type="ECO:0000259" key="1">
    <source>
        <dbReference type="Pfam" id="PF01636"/>
    </source>
</evidence>
<dbReference type="PANTHER" id="PTHR43883:SF1">
    <property type="entry name" value="GLUCONOKINASE"/>
    <property type="match status" value="1"/>
</dbReference>
<dbReference type="Gene3D" id="3.40.50.300">
    <property type="entry name" value="P-loop containing nucleotide triphosphate hydrolases"/>
    <property type="match status" value="1"/>
</dbReference>
<evidence type="ECO:0000313" key="3">
    <source>
        <dbReference type="Proteomes" id="UP001314635"/>
    </source>
</evidence>
<dbReference type="Pfam" id="PF13671">
    <property type="entry name" value="AAA_33"/>
    <property type="match status" value="1"/>
</dbReference>
<dbReference type="EMBL" id="JAFCLK010000013">
    <property type="protein sequence ID" value="MBR1137207.1"/>
    <property type="molecule type" value="Genomic_DNA"/>
</dbReference>
<dbReference type="SUPFAM" id="SSF52540">
    <property type="entry name" value="P-loop containing nucleoside triphosphate hydrolases"/>
    <property type="match status" value="1"/>
</dbReference>
<dbReference type="PANTHER" id="PTHR43883">
    <property type="entry name" value="SLR0207 PROTEIN"/>
    <property type="match status" value="1"/>
</dbReference>
<sequence>MTSSSDQDHVLTFLGDPRRHPEVRRIDTHAASVFLFGQRALKIKRAIRLPFLDYSTLAQRKAACVKELEINQPFAPDIYLRVVAITRTPDGSIELDGTGTPIEYAVEMRRFDDSQTLDHLAARRRLDGDLARLLAMTIGKSHTVAPQVTSSAWVEQFPHWIDAFITSFRASTRFDEPDVEELRTRCQSAFSRLRPLLEQRAAAGHVRRCHGDLHLANIVLIGDKPVLFDAIEFDDRIATIDVLYDLAFPLMDLLHFEQPVAANQLLNHYLSTAACEQAGGLAALPLFMAMRAAIRAQVFLAKLDRDDASHADHERSNTLETAKSYFKLACRLIQPAPAMMIAVGGLSGTGKSALARALAPRLPPPPGAIVLRSDVLRKRLFGVDETDRLPGDAYTPDASSRVYQELARQALQVLAQGFTVIVDAVFARRHERQEVETLAQRSDVPFVGLFLVADLPIRLERIRARVGDASDATASVAREQESYDLGTLEWLQVDASSTLQTTLERALSMLQRYIPNSN</sequence>
<dbReference type="Proteomes" id="UP001314635">
    <property type="component" value="Unassembled WGS sequence"/>
</dbReference>
<dbReference type="Gene3D" id="3.90.1200.10">
    <property type="match status" value="1"/>
</dbReference>
<dbReference type="InterPro" id="IPR027417">
    <property type="entry name" value="P-loop_NTPase"/>
</dbReference>
<dbReference type="SUPFAM" id="SSF56112">
    <property type="entry name" value="Protein kinase-like (PK-like)"/>
    <property type="match status" value="1"/>
</dbReference>
<gene>
    <name evidence="2" type="ORF">JQ619_15645</name>
</gene>
<proteinExistence type="predicted"/>
<reference evidence="3" key="1">
    <citation type="journal article" date="2021" name="ISME J.">
        <title>Evolutionary origin and ecological implication of a unique nif island in free-living Bradyrhizobium lineages.</title>
        <authorList>
            <person name="Tao J."/>
        </authorList>
    </citation>
    <scope>NUCLEOTIDE SEQUENCE [LARGE SCALE GENOMIC DNA]</scope>
    <source>
        <strain evidence="3">SZCCT0094</strain>
    </source>
</reference>
<accession>A0ABS5G7A9</accession>
<dbReference type="Pfam" id="PF01636">
    <property type="entry name" value="APH"/>
    <property type="match status" value="1"/>
</dbReference>